<comment type="function">
    <text evidence="7">Single strand-specific metallo-endoribonuclease involved in late-stage 70S ribosome quality control and in maturation of the 3' terminus of the 16S rRNA.</text>
</comment>
<dbReference type="GO" id="GO:0004222">
    <property type="term" value="F:metalloendopeptidase activity"/>
    <property type="evidence" value="ECO:0007669"/>
    <property type="project" value="InterPro"/>
</dbReference>
<dbReference type="PANTHER" id="PTHR46986">
    <property type="entry name" value="ENDORIBONUCLEASE YBEY, CHLOROPLASTIC"/>
    <property type="match status" value="1"/>
</dbReference>
<gene>
    <name evidence="7" type="primary">ybeY</name>
    <name evidence="8" type="ORF">A2827_00500</name>
</gene>
<evidence type="ECO:0000256" key="5">
    <source>
        <dbReference type="ARBA" id="ARBA00022801"/>
    </source>
</evidence>
<proteinExistence type="inferred from homology"/>
<keyword evidence="5 7" id="KW-0378">Hydrolase</keyword>
<evidence type="ECO:0000256" key="4">
    <source>
        <dbReference type="ARBA" id="ARBA00022759"/>
    </source>
</evidence>
<keyword evidence="2 7" id="KW-0540">Nuclease</keyword>
<accession>A0A1G2H8W6</accession>
<dbReference type="InterPro" id="IPR002036">
    <property type="entry name" value="YbeY"/>
</dbReference>
<dbReference type="AlphaFoldDB" id="A0A1G2H8W6"/>
<keyword evidence="7" id="KW-0963">Cytoplasm</keyword>
<feature type="binding site" evidence="7">
    <location>
        <position position="113"/>
    </location>
    <ligand>
        <name>Zn(2+)</name>
        <dbReference type="ChEBI" id="CHEBI:29105"/>
        <note>catalytic</note>
    </ligand>
</feature>
<dbReference type="InterPro" id="IPR020549">
    <property type="entry name" value="YbeY_CS"/>
</dbReference>
<sequence length="146" mass="16920">MGIEIFNSTKYIIDSKFVSRAIEFVLARQKIKDDVCFSVVFVNEIRMRELNRSRKGIDEATDVLSFEFSNNFPHFEKNVRFIGEVFVCPGIVKDNALKSSVSFRKELAHTIIHGTLHLLGHHHEDSEKKRLAMHSIEEEIMEKLNV</sequence>
<evidence type="ECO:0000313" key="8">
    <source>
        <dbReference type="EMBL" id="OGZ58750.1"/>
    </source>
</evidence>
<dbReference type="Proteomes" id="UP000177932">
    <property type="component" value="Unassembled WGS sequence"/>
</dbReference>
<keyword evidence="4 7" id="KW-0255">Endonuclease</keyword>
<comment type="subcellular location">
    <subcellularLocation>
        <location evidence="7">Cytoplasm</location>
    </subcellularLocation>
</comment>
<dbReference type="EMBL" id="MHOD01000001">
    <property type="protein sequence ID" value="OGZ58750.1"/>
    <property type="molecule type" value="Genomic_DNA"/>
</dbReference>
<feature type="binding site" evidence="7">
    <location>
        <position position="123"/>
    </location>
    <ligand>
        <name>Zn(2+)</name>
        <dbReference type="ChEBI" id="CHEBI:29105"/>
        <note>catalytic</note>
    </ligand>
</feature>
<evidence type="ECO:0000313" key="9">
    <source>
        <dbReference type="Proteomes" id="UP000177932"/>
    </source>
</evidence>
<dbReference type="GO" id="GO:0006364">
    <property type="term" value="P:rRNA processing"/>
    <property type="evidence" value="ECO:0007669"/>
    <property type="project" value="UniProtKB-UniRule"/>
</dbReference>
<dbReference type="NCBIfam" id="TIGR00043">
    <property type="entry name" value="rRNA maturation RNase YbeY"/>
    <property type="match status" value="1"/>
</dbReference>
<dbReference type="InterPro" id="IPR023091">
    <property type="entry name" value="MetalPrtase_cat_dom_sf_prd"/>
</dbReference>
<dbReference type="Pfam" id="PF02130">
    <property type="entry name" value="YbeY"/>
    <property type="match status" value="1"/>
</dbReference>
<dbReference type="GO" id="GO:0005737">
    <property type="term" value="C:cytoplasm"/>
    <property type="evidence" value="ECO:0007669"/>
    <property type="project" value="UniProtKB-SubCell"/>
</dbReference>
<dbReference type="STRING" id="1802158.A2827_00500"/>
<dbReference type="SUPFAM" id="SSF55486">
    <property type="entry name" value="Metalloproteases ('zincins'), catalytic domain"/>
    <property type="match status" value="1"/>
</dbReference>
<evidence type="ECO:0000256" key="7">
    <source>
        <dbReference type="HAMAP-Rule" id="MF_00009"/>
    </source>
</evidence>
<protein>
    <recommendedName>
        <fullName evidence="7">Endoribonuclease YbeY</fullName>
        <ecNumber evidence="7">3.1.-.-</ecNumber>
    </recommendedName>
</protein>
<dbReference type="HAMAP" id="MF_00009">
    <property type="entry name" value="Endoribonucl_YbeY"/>
    <property type="match status" value="1"/>
</dbReference>
<organism evidence="8 9">
    <name type="scientific">Candidatus Spechtbacteria bacterium RIFCSPHIGHO2_01_FULL_43_30</name>
    <dbReference type="NCBI Taxonomy" id="1802158"/>
    <lineage>
        <taxon>Bacteria</taxon>
        <taxon>Candidatus Spechtiibacteriota</taxon>
    </lineage>
</organism>
<comment type="cofactor">
    <cofactor evidence="7">
        <name>Zn(2+)</name>
        <dbReference type="ChEBI" id="CHEBI:29105"/>
    </cofactor>
    <text evidence="7">Binds 1 zinc ion.</text>
</comment>
<dbReference type="PANTHER" id="PTHR46986:SF1">
    <property type="entry name" value="ENDORIBONUCLEASE YBEY, CHLOROPLASTIC"/>
    <property type="match status" value="1"/>
</dbReference>
<comment type="caution">
    <text evidence="8">The sequence shown here is derived from an EMBL/GenBank/DDBJ whole genome shotgun (WGS) entry which is preliminary data.</text>
</comment>
<keyword evidence="6 7" id="KW-0862">Zinc</keyword>
<evidence type="ECO:0000256" key="2">
    <source>
        <dbReference type="ARBA" id="ARBA00022722"/>
    </source>
</evidence>
<comment type="similarity">
    <text evidence="1 7">Belongs to the endoribonuclease YbeY family.</text>
</comment>
<dbReference type="EC" id="3.1.-.-" evidence="7"/>
<dbReference type="PROSITE" id="PS01306">
    <property type="entry name" value="UPF0054"/>
    <property type="match status" value="1"/>
</dbReference>
<dbReference type="Gene3D" id="3.40.390.30">
    <property type="entry name" value="Metalloproteases ('zincins'), catalytic domain"/>
    <property type="match status" value="1"/>
</dbReference>
<dbReference type="GO" id="GO:0008270">
    <property type="term" value="F:zinc ion binding"/>
    <property type="evidence" value="ECO:0007669"/>
    <property type="project" value="UniProtKB-UniRule"/>
</dbReference>
<keyword evidence="7" id="KW-0698">rRNA processing</keyword>
<evidence type="ECO:0000256" key="6">
    <source>
        <dbReference type="ARBA" id="ARBA00022833"/>
    </source>
</evidence>
<name>A0A1G2H8W6_9BACT</name>
<keyword evidence="7" id="KW-0690">Ribosome biogenesis</keyword>
<dbReference type="GO" id="GO:0004521">
    <property type="term" value="F:RNA endonuclease activity"/>
    <property type="evidence" value="ECO:0007669"/>
    <property type="project" value="UniProtKB-UniRule"/>
</dbReference>
<evidence type="ECO:0000256" key="1">
    <source>
        <dbReference type="ARBA" id="ARBA00010875"/>
    </source>
</evidence>
<reference evidence="8 9" key="1">
    <citation type="journal article" date="2016" name="Nat. Commun.">
        <title>Thousands of microbial genomes shed light on interconnected biogeochemical processes in an aquifer system.</title>
        <authorList>
            <person name="Anantharaman K."/>
            <person name="Brown C.T."/>
            <person name="Hug L.A."/>
            <person name="Sharon I."/>
            <person name="Castelle C.J."/>
            <person name="Probst A.J."/>
            <person name="Thomas B.C."/>
            <person name="Singh A."/>
            <person name="Wilkins M.J."/>
            <person name="Karaoz U."/>
            <person name="Brodie E.L."/>
            <person name="Williams K.H."/>
            <person name="Hubbard S.S."/>
            <person name="Banfield J.F."/>
        </authorList>
    </citation>
    <scope>NUCLEOTIDE SEQUENCE [LARGE SCALE GENOMIC DNA]</scope>
</reference>
<feature type="binding site" evidence="7">
    <location>
        <position position="117"/>
    </location>
    <ligand>
        <name>Zn(2+)</name>
        <dbReference type="ChEBI" id="CHEBI:29105"/>
        <note>catalytic</note>
    </ligand>
</feature>
<keyword evidence="3 7" id="KW-0479">Metal-binding</keyword>
<evidence type="ECO:0000256" key="3">
    <source>
        <dbReference type="ARBA" id="ARBA00022723"/>
    </source>
</evidence>